<dbReference type="EMBL" id="MU004233">
    <property type="protein sequence ID" value="KAF2670723.1"/>
    <property type="molecule type" value="Genomic_DNA"/>
</dbReference>
<dbReference type="AlphaFoldDB" id="A0A6A6UH09"/>
<evidence type="ECO:0008006" key="4">
    <source>
        <dbReference type="Google" id="ProtNLM"/>
    </source>
</evidence>
<gene>
    <name evidence="2" type="ORF">BT63DRAFT_453093</name>
</gene>
<dbReference type="Proteomes" id="UP000799302">
    <property type="component" value="Unassembled WGS sequence"/>
</dbReference>
<name>A0A6A6UH09_9PEZI</name>
<accession>A0A6A6UH09</accession>
<protein>
    <recommendedName>
        <fullName evidence="4">Ecp2 effector protein domain-containing protein</fullName>
    </recommendedName>
</protein>
<feature type="signal peptide" evidence="1">
    <location>
        <begin position="1"/>
        <end position="17"/>
    </location>
</feature>
<evidence type="ECO:0000313" key="3">
    <source>
        <dbReference type="Proteomes" id="UP000799302"/>
    </source>
</evidence>
<reference evidence="2" key="1">
    <citation type="journal article" date="2020" name="Stud. Mycol.">
        <title>101 Dothideomycetes genomes: a test case for predicting lifestyles and emergence of pathogens.</title>
        <authorList>
            <person name="Haridas S."/>
            <person name="Albert R."/>
            <person name="Binder M."/>
            <person name="Bloem J."/>
            <person name="Labutti K."/>
            <person name="Salamov A."/>
            <person name="Andreopoulos B."/>
            <person name="Baker S."/>
            <person name="Barry K."/>
            <person name="Bills G."/>
            <person name="Bluhm B."/>
            <person name="Cannon C."/>
            <person name="Castanera R."/>
            <person name="Culley D."/>
            <person name="Daum C."/>
            <person name="Ezra D."/>
            <person name="Gonzalez J."/>
            <person name="Henrissat B."/>
            <person name="Kuo A."/>
            <person name="Liang C."/>
            <person name="Lipzen A."/>
            <person name="Lutzoni F."/>
            <person name="Magnuson J."/>
            <person name="Mondo S."/>
            <person name="Nolan M."/>
            <person name="Ohm R."/>
            <person name="Pangilinan J."/>
            <person name="Park H.-J."/>
            <person name="Ramirez L."/>
            <person name="Alfaro M."/>
            <person name="Sun H."/>
            <person name="Tritt A."/>
            <person name="Yoshinaga Y."/>
            <person name="Zwiers L.-H."/>
            <person name="Turgeon B."/>
            <person name="Goodwin S."/>
            <person name="Spatafora J."/>
            <person name="Crous P."/>
            <person name="Grigoriev I."/>
        </authorList>
    </citation>
    <scope>NUCLEOTIDE SEQUENCE</scope>
    <source>
        <strain evidence="2">CBS 115976</strain>
    </source>
</reference>
<evidence type="ECO:0000256" key="1">
    <source>
        <dbReference type="SAM" id="SignalP"/>
    </source>
</evidence>
<proteinExistence type="predicted"/>
<sequence>MRFLAIACAGFAAIATAASISGAKASVTELVPLRNITINNVQYGLICNTEQLNPADTQRCVDLLEGRGMCFVAREQSAHFCEWGSVKISGRVFTQFGAQGQDMTTRCPYVAHTVDVINQNCGGSGGSLGVAGSEVPIDIVAHVSGHWV</sequence>
<organism evidence="2 3">
    <name type="scientific">Microthyrium microscopicum</name>
    <dbReference type="NCBI Taxonomy" id="703497"/>
    <lineage>
        <taxon>Eukaryota</taxon>
        <taxon>Fungi</taxon>
        <taxon>Dikarya</taxon>
        <taxon>Ascomycota</taxon>
        <taxon>Pezizomycotina</taxon>
        <taxon>Dothideomycetes</taxon>
        <taxon>Dothideomycetes incertae sedis</taxon>
        <taxon>Microthyriales</taxon>
        <taxon>Microthyriaceae</taxon>
        <taxon>Microthyrium</taxon>
    </lineage>
</organism>
<keyword evidence="3" id="KW-1185">Reference proteome</keyword>
<keyword evidence="1" id="KW-0732">Signal</keyword>
<evidence type="ECO:0000313" key="2">
    <source>
        <dbReference type="EMBL" id="KAF2670723.1"/>
    </source>
</evidence>
<feature type="chain" id="PRO_5025395880" description="Ecp2 effector protein domain-containing protein" evidence="1">
    <location>
        <begin position="18"/>
        <end position="148"/>
    </location>
</feature>